<keyword evidence="1" id="KW-0812">Transmembrane</keyword>
<evidence type="ECO:0000313" key="4">
    <source>
        <dbReference type="Proteomes" id="UP000724874"/>
    </source>
</evidence>
<dbReference type="GO" id="GO:0004674">
    <property type="term" value="F:protein serine/threonine kinase activity"/>
    <property type="evidence" value="ECO:0007669"/>
    <property type="project" value="TreeGrafter"/>
</dbReference>
<dbReference type="SUPFAM" id="SSF56112">
    <property type="entry name" value="Protein kinase-like (PK-like)"/>
    <property type="match status" value="1"/>
</dbReference>
<dbReference type="InterPro" id="IPR011009">
    <property type="entry name" value="Kinase-like_dom_sf"/>
</dbReference>
<accession>A0A9P5NBB9</accession>
<keyword evidence="3" id="KW-0418">Kinase</keyword>
<proteinExistence type="predicted"/>
<dbReference type="Gene3D" id="1.10.510.10">
    <property type="entry name" value="Transferase(Phosphotransferase) domain 1"/>
    <property type="match status" value="1"/>
</dbReference>
<dbReference type="Proteomes" id="UP000724874">
    <property type="component" value="Unassembled WGS sequence"/>
</dbReference>
<keyword evidence="4" id="KW-1185">Reference proteome</keyword>
<dbReference type="InterPro" id="IPR051681">
    <property type="entry name" value="Ser/Thr_Kinases-Pseudokinases"/>
</dbReference>
<feature type="transmembrane region" description="Helical" evidence="1">
    <location>
        <begin position="198"/>
        <end position="215"/>
    </location>
</feature>
<evidence type="ECO:0000313" key="3">
    <source>
        <dbReference type="EMBL" id="KAF8874575.1"/>
    </source>
</evidence>
<feature type="transmembrane region" description="Helical" evidence="1">
    <location>
        <begin position="6"/>
        <end position="27"/>
    </location>
</feature>
<name>A0A9P5NBB9_GYMJU</name>
<gene>
    <name evidence="3" type="ORF">CPB84DRAFT_1966950</name>
</gene>
<dbReference type="GO" id="GO:0005524">
    <property type="term" value="F:ATP binding"/>
    <property type="evidence" value="ECO:0007669"/>
    <property type="project" value="InterPro"/>
</dbReference>
<dbReference type="OrthoDB" id="3030888at2759"/>
<organism evidence="3 4">
    <name type="scientific">Gymnopilus junonius</name>
    <name type="common">Spectacular rustgill mushroom</name>
    <name type="synonym">Gymnopilus spectabilis subsp. junonius</name>
    <dbReference type="NCBI Taxonomy" id="109634"/>
    <lineage>
        <taxon>Eukaryota</taxon>
        <taxon>Fungi</taxon>
        <taxon>Dikarya</taxon>
        <taxon>Basidiomycota</taxon>
        <taxon>Agaricomycotina</taxon>
        <taxon>Agaricomycetes</taxon>
        <taxon>Agaricomycetidae</taxon>
        <taxon>Agaricales</taxon>
        <taxon>Agaricineae</taxon>
        <taxon>Hymenogastraceae</taxon>
        <taxon>Gymnopilus</taxon>
    </lineage>
</organism>
<sequence>MTMLSSSSVVIAVTSAAAVGYSIYFLVRQLSPSIGRFRSRELSNASPERENNSTFTGPIFFKPADANEEAIYKTLESHPCIVKFLGTDPPTRQIMLAYLRNGNLLFHLQSNSDIPLATRLTWAIEIAQGVAHLHARDVIWADPRLQNVLLTDDYHAVLCDFGLSVYKAPYSYKFSKGPPPIYSCPIGYNARTPRRRDIFGLGVILFVLLSGRFPFHTDLFPSPPEEIAVMDKHDASSYDVISGKCGDFDRLPPLLHSYFGSIVTKCFAIEYQSADVLVTELEAACSLWWENEQLLMGTDSVNVDTPYPHRPVHCSIEPVQRKYVRTRPS</sequence>
<dbReference type="AlphaFoldDB" id="A0A9P5NBB9"/>
<dbReference type="PANTHER" id="PTHR44329">
    <property type="entry name" value="SERINE/THREONINE-PROTEIN KINASE TNNI3K-RELATED"/>
    <property type="match status" value="1"/>
</dbReference>
<evidence type="ECO:0000256" key="1">
    <source>
        <dbReference type="SAM" id="Phobius"/>
    </source>
</evidence>
<protein>
    <submittedName>
        <fullName evidence="3">Kinase-like domain-containing protein</fullName>
    </submittedName>
</protein>
<feature type="domain" description="Protein kinase" evidence="2">
    <location>
        <begin position="1"/>
        <end position="289"/>
    </location>
</feature>
<keyword evidence="1" id="KW-1133">Transmembrane helix</keyword>
<dbReference type="CDD" id="cd00180">
    <property type="entry name" value="PKc"/>
    <property type="match status" value="1"/>
</dbReference>
<evidence type="ECO:0000259" key="2">
    <source>
        <dbReference type="PROSITE" id="PS50011"/>
    </source>
</evidence>
<dbReference type="PROSITE" id="PS50011">
    <property type="entry name" value="PROTEIN_KINASE_DOM"/>
    <property type="match status" value="1"/>
</dbReference>
<dbReference type="EMBL" id="JADNYJ010000211">
    <property type="protein sequence ID" value="KAF8874575.1"/>
    <property type="molecule type" value="Genomic_DNA"/>
</dbReference>
<reference evidence="3" key="1">
    <citation type="submission" date="2020-11" db="EMBL/GenBank/DDBJ databases">
        <authorList>
            <consortium name="DOE Joint Genome Institute"/>
            <person name="Ahrendt S."/>
            <person name="Riley R."/>
            <person name="Andreopoulos W."/>
            <person name="LaButti K."/>
            <person name="Pangilinan J."/>
            <person name="Ruiz-duenas F.J."/>
            <person name="Barrasa J.M."/>
            <person name="Sanchez-Garcia M."/>
            <person name="Camarero S."/>
            <person name="Miyauchi S."/>
            <person name="Serrano A."/>
            <person name="Linde D."/>
            <person name="Babiker R."/>
            <person name="Drula E."/>
            <person name="Ayuso-Fernandez I."/>
            <person name="Pacheco R."/>
            <person name="Padilla G."/>
            <person name="Ferreira P."/>
            <person name="Barriuso J."/>
            <person name="Kellner H."/>
            <person name="Castanera R."/>
            <person name="Alfaro M."/>
            <person name="Ramirez L."/>
            <person name="Pisabarro A.G."/>
            <person name="Kuo A."/>
            <person name="Tritt A."/>
            <person name="Lipzen A."/>
            <person name="He G."/>
            <person name="Yan M."/>
            <person name="Ng V."/>
            <person name="Cullen D."/>
            <person name="Martin F."/>
            <person name="Rosso M.-N."/>
            <person name="Henrissat B."/>
            <person name="Hibbett D."/>
            <person name="Martinez A.T."/>
            <person name="Grigoriev I.V."/>
        </authorList>
    </citation>
    <scope>NUCLEOTIDE SEQUENCE</scope>
    <source>
        <strain evidence="3">AH 44721</strain>
    </source>
</reference>
<comment type="caution">
    <text evidence="3">The sequence shown here is derived from an EMBL/GenBank/DDBJ whole genome shotgun (WGS) entry which is preliminary data.</text>
</comment>
<keyword evidence="1" id="KW-0472">Membrane</keyword>
<keyword evidence="3" id="KW-0808">Transferase</keyword>
<dbReference type="Pfam" id="PF00069">
    <property type="entry name" value="Pkinase"/>
    <property type="match status" value="1"/>
</dbReference>
<dbReference type="InterPro" id="IPR000719">
    <property type="entry name" value="Prot_kinase_dom"/>
</dbReference>